<organism evidence="3 4">
    <name type="scientific">Daphnia pulex</name>
    <name type="common">Water flea</name>
    <dbReference type="NCBI Taxonomy" id="6669"/>
    <lineage>
        <taxon>Eukaryota</taxon>
        <taxon>Metazoa</taxon>
        <taxon>Ecdysozoa</taxon>
        <taxon>Arthropoda</taxon>
        <taxon>Crustacea</taxon>
        <taxon>Branchiopoda</taxon>
        <taxon>Diplostraca</taxon>
        <taxon>Cladocera</taxon>
        <taxon>Anomopoda</taxon>
        <taxon>Daphniidae</taxon>
        <taxon>Daphnia</taxon>
    </lineage>
</organism>
<dbReference type="Proteomes" id="UP000000305">
    <property type="component" value="Unassembled WGS sequence"/>
</dbReference>
<dbReference type="AlphaFoldDB" id="E9GD32"/>
<feature type="transmembrane region" description="Helical" evidence="2">
    <location>
        <begin position="116"/>
        <end position="139"/>
    </location>
</feature>
<evidence type="ECO:0000256" key="1">
    <source>
        <dbReference type="SAM" id="MobiDB-lite"/>
    </source>
</evidence>
<feature type="region of interest" description="Disordered" evidence="1">
    <location>
        <begin position="318"/>
        <end position="411"/>
    </location>
</feature>
<evidence type="ECO:0000313" key="4">
    <source>
        <dbReference type="Proteomes" id="UP000000305"/>
    </source>
</evidence>
<dbReference type="GO" id="GO:0005886">
    <property type="term" value="C:plasma membrane"/>
    <property type="evidence" value="ECO:0000318"/>
    <property type="project" value="GO_Central"/>
</dbReference>
<dbReference type="STRING" id="6669.E9GD32"/>
<accession>E9GD32</accession>
<keyword evidence="2" id="KW-1133">Transmembrane helix</keyword>
<dbReference type="EMBL" id="GL732539">
    <property type="protein sequence ID" value="EFX82666.1"/>
    <property type="molecule type" value="Genomic_DNA"/>
</dbReference>
<evidence type="ECO:0000256" key="2">
    <source>
        <dbReference type="SAM" id="Phobius"/>
    </source>
</evidence>
<sequence length="411" mass="46253">MASTMDAFKGVFREEPWATPLLAMSVITLCSLLLYTVVCFCFWIKPSLSRRSSLLPWLQIPFLIGLMCLASIAIVAAVPLNDGSCRTLFIGPGVGYALLAAGLLSRIIQHTMRAHVFLHWLLIFFVVLNQFVISIAYLFRSTRKTCSLTVHDQLLMMLYPALLIGVVLLLVYRTTRRTRSQWKSRQAIHVGLAATFGGAFAGCWLGAACVLGDALLSSCIGFGCLTTSVIVSLIALIPKQERIDVTDDSIYSEKEDAVYHQERNPKDMHVVTDYMEPVSRSSEKQILSDPEIIIVPISPDGQTIPDIALQAINKARNGQYHHHYGGNRRSRDHVDGGRGHHHHHHHQQQQGGQQQRSPHRWHNKLRPEMTSSRKTNKTLRSRKEVGNRGQSRNGPADKVHRTPYNHRGWLY</sequence>
<protein>
    <recommendedName>
        <fullName evidence="5">G-protein coupled receptors family 3 profile domain-containing protein</fullName>
    </recommendedName>
</protein>
<evidence type="ECO:0000313" key="3">
    <source>
        <dbReference type="EMBL" id="EFX82666.1"/>
    </source>
</evidence>
<feature type="compositionally biased region" description="Basic residues" evidence="1">
    <location>
        <begin position="319"/>
        <end position="331"/>
    </location>
</feature>
<feature type="transmembrane region" description="Helical" evidence="2">
    <location>
        <begin position="214"/>
        <end position="237"/>
    </location>
</feature>
<dbReference type="KEGG" id="dpx:DAPPUDRAFT_302386"/>
<reference evidence="3 4" key="1">
    <citation type="journal article" date="2011" name="Science">
        <title>The ecoresponsive genome of Daphnia pulex.</title>
        <authorList>
            <person name="Colbourne J.K."/>
            <person name="Pfrender M.E."/>
            <person name="Gilbert D."/>
            <person name="Thomas W.K."/>
            <person name="Tucker A."/>
            <person name="Oakley T.H."/>
            <person name="Tokishita S."/>
            <person name="Aerts A."/>
            <person name="Arnold G.J."/>
            <person name="Basu M.K."/>
            <person name="Bauer D.J."/>
            <person name="Caceres C.E."/>
            <person name="Carmel L."/>
            <person name="Casola C."/>
            <person name="Choi J.H."/>
            <person name="Detter J.C."/>
            <person name="Dong Q."/>
            <person name="Dusheyko S."/>
            <person name="Eads B.D."/>
            <person name="Frohlich T."/>
            <person name="Geiler-Samerotte K.A."/>
            <person name="Gerlach D."/>
            <person name="Hatcher P."/>
            <person name="Jogdeo S."/>
            <person name="Krijgsveld J."/>
            <person name="Kriventseva E.V."/>
            <person name="Kultz D."/>
            <person name="Laforsch C."/>
            <person name="Lindquist E."/>
            <person name="Lopez J."/>
            <person name="Manak J.R."/>
            <person name="Muller J."/>
            <person name="Pangilinan J."/>
            <person name="Patwardhan R.P."/>
            <person name="Pitluck S."/>
            <person name="Pritham E.J."/>
            <person name="Rechtsteiner A."/>
            <person name="Rho M."/>
            <person name="Rogozin I.B."/>
            <person name="Sakarya O."/>
            <person name="Salamov A."/>
            <person name="Schaack S."/>
            <person name="Shapiro H."/>
            <person name="Shiga Y."/>
            <person name="Skalitzky C."/>
            <person name="Smith Z."/>
            <person name="Souvorov A."/>
            <person name="Sung W."/>
            <person name="Tang Z."/>
            <person name="Tsuchiya D."/>
            <person name="Tu H."/>
            <person name="Vos H."/>
            <person name="Wang M."/>
            <person name="Wolf Y.I."/>
            <person name="Yamagata H."/>
            <person name="Yamada T."/>
            <person name="Ye Y."/>
            <person name="Shaw J.R."/>
            <person name="Andrews J."/>
            <person name="Crease T.J."/>
            <person name="Tang H."/>
            <person name="Lucas S.M."/>
            <person name="Robertson H.M."/>
            <person name="Bork P."/>
            <person name="Koonin E.V."/>
            <person name="Zdobnov E.M."/>
            <person name="Grigoriev I.V."/>
            <person name="Lynch M."/>
            <person name="Boore J.L."/>
        </authorList>
    </citation>
    <scope>NUCLEOTIDE SEQUENCE [LARGE SCALE GENOMIC DNA]</scope>
</reference>
<gene>
    <name evidence="3" type="ORF">DAPPUDRAFT_302386</name>
</gene>
<feature type="transmembrane region" description="Helical" evidence="2">
    <location>
        <begin position="154"/>
        <end position="175"/>
    </location>
</feature>
<feature type="transmembrane region" description="Helical" evidence="2">
    <location>
        <begin position="86"/>
        <end position="104"/>
    </location>
</feature>
<dbReference type="OrthoDB" id="9880600at2759"/>
<dbReference type="InParanoid" id="E9GD32"/>
<proteinExistence type="predicted"/>
<feature type="transmembrane region" description="Helical" evidence="2">
    <location>
        <begin position="56"/>
        <end position="80"/>
    </location>
</feature>
<name>E9GD32_DAPPU</name>
<evidence type="ECO:0008006" key="5">
    <source>
        <dbReference type="Google" id="ProtNLM"/>
    </source>
</evidence>
<feature type="transmembrane region" description="Helical" evidence="2">
    <location>
        <begin position="20"/>
        <end position="44"/>
    </location>
</feature>
<keyword evidence="2" id="KW-0812">Transmembrane</keyword>
<dbReference type="HOGENOM" id="CLU_669495_0_0_1"/>
<feature type="transmembrane region" description="Helical" evidence="2">
    <location>
        <begin position="187"/>
        <end position="208"/>
    </location>
</feature>
<keyword evidence="4" id="KW-1185">Reference proteome</keyword>
<keyword evidence="2" id="KW-0472">Membrane</keyword>